<dbReference type="Proteomes" id="UP000245829">
    <property type="component" value="Unassembled WGS sequence"/>
</dbReference>
<dbReference type="AlphaFoldDB" id="A0A2S2KPF6"/>
<protein>
    <submittedName>
        <fullName evidence="1">Uncharacterized protein</fullName>
    </submittedName>
</protein>
<dbReference type="RefSeq" id="WP_109876010.1">
    <property type="nucleotide sequence ID" value="NZ_AP026695.1"/>
</dbReference>
<accession>A0A2S2KPF6</accession>
<keyword evidence="2" id="KW-1185">Reference proteome</keyword>
<comment type="caution">
    <text evidence="1">The sequence shown here is derived from an EMBL/GenBank/DDBJ whole genome shotgun (WGS) entry which is preliminary data.</text>
</comment>
<dbReference type="GeneID" id="76209469"/>
<name>A0A2S2KPF6_9ARCH</name>
<sequence>MAIFTLPANLEDKIFEIKFGADQTVSKIVSYFPLSESETQKIRSILQNESFDGFHSIFTDKITEDEWNNTKEQIKKKFKDELFDIDKKS</sequence>
<evidence type="ECO:0000313" key="2">
    <source>
        <dbReference type="Proteomes" id="UP000245829"/>
    </source>
</evidence>
<gene>
    <name evidence="1" type="ORF">NZNM25_01390</name>
</gene>
<organism evidence="1 2">
    <name type="scientific">Nitrosopumilus zosterae</name>
    <dbReference type="NCBI Taxonomy" id="718286"/>
    <lineage>
        <taxon>Archaea</taxon>
        <taxon>Nitrososphaerota</taxon>
        <taxon>Nitrososphaeria</taxon>
        <taxon>Nitrosopumilales</taxon>
        <taxon>Nitrosopumilaceae</taxon>
        <taxon>Nitrosopumilus</taxon>
    </lineage>
</organism>
<evidence type="ECO:0000313" key="1">
    <source>
        <dbReference type="EMBL" id="GBH33348.1"/>
    </source>
</evidence>
<reference evidence="1 2" key="1">
    <citation type="submission" date="2018-05" db="EMBL/GenBank/DDBJ databases">
        <title>genome sequencing of Nitrosopumilus sp. NM25.</title>
        <authorList>
            <person name="Mori K."/>
            <person name="Nakagawa T."/>
        </authorList>
    </citation>
    <scope>NUCLEOTIDE SEQUENCE [LARGE SCALE GENOMIC DNA]</scope>
    <source>
        <strain evidence="1 2">NM25</strain>
    </source>
</reference>
<dbReference type="EMBL" id="BGKI01000001">
    <property type="protein sequence ID" value="GBH33348.1"/>
    <property type="molecule type" value="Genomic_DNA"/>
</dbReference>
<proteinExistence type="predicted"/>
<dbReference type="OrthoDB" id="3089at2157"/>